<feature type="domain" description="SHSP" evidence="3">
    <location>
        <begin position="45"/>
        <end position="158"/>
    </location>
</feature>
<reference evidence="5" key="1">
    <citation type="submission" date="2021-07" db="EMBL/GenBank/DDBJ databases">
        <title>Aureisphaera sp. CAU 1614 isolated from sea sediment.</title>
        <authorList>
            <person name="Kim W."/>
        </authorList>
    </citation>
    <scope>NUCLEOTIDE SEQUENCE</scope>
    <source>
        <strain evidence="5">CAU 1614</strain>
    </source>
</reference>
<sequence length="158" mass="17920">MSNLIKSERNGSLANTGLTGTFPTWSSWIDEMFSNDLPSVFKSNFNTGLSLPKVNILETAEDFTVELAAPGMKKEDFNIEIDNQVLSISSEMELKNETEKEHYTRREFEYSSFKRSFTLPESVDSEKVKAKYQDGILSLVLPKKEEAKKKPAKIIKIS</sequence>
<proteinExistence type="inferred from homology"/>
<dbReference type="PANTHER" id="PTHR11527">
    <property type="entry name" value="HEAT-SHOCK PROTEIN 20 FAMILY MEMBER"/>
    <property type="match status" value="1"/>
</dbReference>
<dbReference type="EMBL" id="JAHWDP010000003">
    <property type="protein sequence ID" value="MBW2938166.1"/>
    <property type="molecule type" value="Genomic_DNA"/>
</dbReference>
<organism evidence="5 6">
    <name type="scientific">Halomarinibacterium sedimenti</name>
    <dbReference type="NCBI Taxonomy" id="2857106"/>
    <lineage>
        <taxon>Bacteria</taxon>
        <taxon>Pseudomonadati</taxon>
        <taxon>Bacteroidota</taxon>
        <taxon>Flavobacteriia</taxon>
        <taxon>Flavobacteriales</taxon>
        <taxon>Flavobacteriaceae</taxon>
        <taxon>Halomarinibacterium</taxon>
    </lineage>
</organism>
<dbReference type="PROSITE" id="PS51203">
    <property type="entry name" value="CS"/>
    <property type="match status" value="1"/>
</dbReference>
<dbReference type="InterPro" id="IPR007052">
    <property type="entry name" value="CS_dom"/>
</dbReference>
<feature type="domain" description="CS" evidence="4">
    <location>
        <begin position="49"/>
        <end position="154"/>
    </location>
</feature>
<dbReference type="PROSITE" id="PS01031">
    <property type="entry name" value="SHSP"/>
    <property type="match status" value="1"/>
</dbReference>
<dbReference type="Pfam" id="PF00011">
    <property type="entry name" value="HSP20"/>
    <property type="match status" value="1"/>
</dbReference>
<dbReference type="InterPro" id="IPR031107">
    <property type="entry name" value="Small_HSP"/>
</dbReference>
<keyword evidence="6" id="KW-1185">Reference proteome</keyword>
<evidence type="ECO:0000256" key="1">
    <source>
        <dbReference type="PROSITE-ProRule" id="PRU00285"/>
    </source>
</evidence>
<evidence type="ECO:0000259" key="3">
    <source>
        <dbReference type="PROSITE" id="PS01031"/>
    </source>
</evidence>
<name>A0A9X1FPD9_9FLAO</name>
<dbReference type="RefSeq" id="WP_219052659.1">
    <property type="nucleotide sequence ID" value="NZ_JAHWDP010000003.1"/>
</dbReference>
<evidence type="ECO:0000313" key="6">
    <source>
        <dbReference type="Proteomes" id="UP001138686"/>
    </source>
</evidence>
<gene>
    <name evidence="5" type="ORF">KXJ69_08610</name>
</gene>
<dbReference type="AlphaFoldDB" id="A0A9X1FPD9"/>
<protein>
    <submittedName>
        <fullName evidence="5">Hsp20/alpha crystallin family protein</fullName>
    </submittedName>
</protein>
<evidence type="ECO:0000259" key="4">
    <source>
        <dbReference type="PROSITE" id="PS51203"/>
    </source>
</evidence>
<dbReference type="InterPro" id="IPR002068">
    <property type="entry name" value="A-crystallin/Hsp20_dom"/>
</dbReference>
<dbReference type="Proteomes" id="UP001138686">
    <property type="component" value="Unassembled WGS sequence"/>
</dbReference>
<evidence type="ECO:0000313" key="5">
    <source>
        <dbReference type="EMBL" id="MBW2938166.1"/>
    </source>
</evidence>
<dbReference type="CDD" id="cd06464">
    <property type="entry name" value="ACD_sHsps-like"/>
    <property type="match status" value="1"/>
</dbReference>
<evidence type="ECO:0000256" key="2">
    <source>
        <dbReference type="RuleBase" id="RU003616"/>
    </source>
</evidence>
<comment type="similarity">
    <text evidence="1 2">Belongs to the small heat shock protein (HSP20) family.</text>
</comment>
<accession>A0A9X1FPD9</accession>
<comment type="caution">
    <text evidence="5">The sequence shown here is derived from an EMBL/GenBank/DDBJ whole genome shotgun (WGS) entry which is preliminary data.</text>
</comment>